<dbReference type="GO" id="GO:0003700">
    <property type="term" value="F:DNA-binding transcription factor activity"/>
    <property type="evidence" value="ECO:0007669"/>
    <property type="project" value="InterPro"/>
</dbReference>
<dbReference type="SMART" id="SM00418">
    <property type="entry name" value="HTH_ARSR"/>
    <property type="match status" value="1"/>
</dbReference>
<dbReference type="InterPro" id="IPR036196">
    <property type="entry name" value="Ptyr_pPase_sf"/>
</dbReference>
<sequence>MGELESRAQAYAALGDPSRLAIVDLLGLADLAPGELGASLDIPTNLMAHHLQILEQAGLISRRRSEGDGRRTYVLRTPACNRLLGAGSRLPRPRGVAFICSQNSARSQLAEHYWRTISNISATSAGTHPAPRVHPDAITVARRHGLDLTHATPKLTGDILTGDELLIAVCDRAYEELDTQPLHWSVPDPARAGSPGAFETAYDELTRRVDLLAASIEGDRP</sequence>
<dbReference type="PROSITE" id="PS50987">
    <property type="entry name" value="HTH_ARSR_2"/>
    <property type="match status" value="1"/>
</dbReference>
<dbReference type="CDD" id="cd00090">
    <property type="entry name" value="HTH_ARSR"/>
    <property type="match status" value="1"/>
</dbReference>
<keyword evidence="1" id="KW-0059">Arsenical resistance</keyword>
<proteinExistence type="predicted"/>
<accession>A0A2N9JD98</accession>
<dbReference type="InterPro" id="IPR001845">
    <property type="entry name" value="HTH_ArsR_DNA-bd_dom"/>
</dbReference>
<dbReference type="KEGG" id="mgg:MPLG2_0463"/>
<dbReference type="Pfam" id="PF01451">
    <property type="entry name" value="LMWPc"/>
    <property type="match status" value="1"/>
</dbReference>
<name>A0A2N9JD98_9ACTN</name>
<dbReference type="SMART" id="SM00226">
    <property type="entry name" value="LMWPc"/>
    <property type="match status" value="1"/>
</dbReference>
<feature type="domain" description="HTH arsR-type" evidence="2">
    <location>
        <begin position="1"/>
        <end position="94"/>
    </location>
</feature>
<dbReference type="Proteomes" id="UP000238164">
    <property type="component" value="Chromosome 1"/>
</dbReference>
<dbReference type="SUPFAM" id="SSF46785">
    <property type="entry name" value="Winged helix' DNA-binding domain"/>
    <property type="match status" value="1"/>
</dbReference>
<evidence type="ECO:0000313" key="4">
    <source>
        <dbReference type="Proteomes" id="UP000238164"/>
    </source>
</evidence>
<dbReference type="EMBL" id="LT985188">
    <property type="protein sequence ID" value="SPD85499.1"/>
    <property type="molecule type" value="Genomic_DNA"/>
</dbReference>
<dbReference type="RefSeq" id="WP_105184716.1">
    <property type="nucleotide sequence ID" value="NZ_BAAAGO010000043.1"/>
</dbReference>
<dbReference type="PANTHER" id="PTHR43428:SF1">
    <property type="entry name" value="ARSENATE REDUCTASE"/>
    <property type="match status" value="1"/>
</dbReference>
<gene>
    <name evidence="3" type="ORF">MPLG2_0463</name>
</gene>
<dbReference type="InterPro" id="IPR011991">
    <property type="entry name" value="ArsR-like_HTH"/>
</dbReference>
<evidence type="ECO:0000256" key="1">
    <source>
        <dbReference type="ARBA" id="ARBA00022849"/>
    </source>
</evidence>
<dbReference type="InterPro" id="IPR036390">
    <property type="entry name" value="WH_DNA-bd_sf"/>
</dbReference>
<evidence type="ECO:0000259" key="2">
    <source>
        <dbReference type="PROSITE" id="PS50987"/>
    </source>
</evidence>
<protein>
    <submittedName>
        <fullName evidence="3">ArsR family transcriptional regulator</fullName>
    </submittedName>
</protein>
<dbReference type="Gene3D" id="3.40.50.2300">
    <property type="match status" value="1"/>
</dbReference>
<dbReference type="AlphaFoldDB" id="A0A2N9JD98"/>
<dbReference type="Gene3D" id="1.10.10.10">
    <property type="entry name" value="Winged helix-like DNA-binding domain superfamily/Winged helix DNA-binding domain"/>
    <property type="match status" value="1"/>
</dbReference>
<keyword evidence="4" id="KW-1185">Reference proteome</keyword>
<dbReference type="OrthoDB" id="9784339at2"/>
<dbReference type="PRINTS" id="PR00778">
    <property type="entry name" value="HTHARSR"/>
</dbReference>
<dbReference type="Pfam" id="PF12840">
    <property type="entry name" value="HTH_20"/>
    <property type="match status" value="1"/>
</dbReference>
<dbReference type="GO" id="GO:0046685">
    <property type="term" value="P:response to arsenic-containing substance"/>
    <property type="evidence" value="ECO:0007669"/>
    <property type="project" value="UniProtKB-KW"/>
</dbReference>
<dbReference type="SUPFAM" id="SSF52788">
    <property type="entry name" value="Phosphotyrosine protein phosphatases I"/>
    <property type="match status" value="1"/>
</dbReference>
<organism evidence="3 4">
    <name type="scientific">Micropruina glycogenica</name>
    <dbReference type="NCBI Taxonomy" id="75385"/>
    <lineage>
        <taxon>Bacteria</taxon>
        <taxon>Bacillati</taxon>
        <taxon>Actinomycetota</taxon>
        <taxon>Actinomycetes</taxon>
        <taxon>Propionibacteriales</taxon>
        <taxon>Nocardioidaceae</taxon>
        <taxon>Micropruina</taxon>
    </lineage>
</organism>
<evidence type="ECO:0000313" key="3">
    <source>
        <dbReference type="EMBL" id="SPD85499.1"/>
    </source>
</evidence>
<dbReference type="InterPro" id="IPR023485">
    <property type="entry name" value="Ptyr_pPase"/>
</dbReference>
<dbReference type="InterPro" id="IPR036388">
    <property type="entry name" value="WH-like_DNA-bd_sf"/>
</dbReference>
<reference evidence="3 4" key="1">
    <citation type="submission" date="2018-02" db="EMBL/GenBank/DDBJ databases">
        <authorList>
            <person name="Cohen D.B."/>
            <person name="Kent A.D."/>
        </authorList>
    </citation>
    <scope>NUCLEOTIDE SEQUENCE [LARGE SCALE GENOMIC DNA]</scope>
    <source>
        <strain evidence="3">1</strain>
    </source>
</reference>
<dbReference type="PANTHER" id="PTHR43428">
    <property type="entry name" value="ARSENATE REDUCTASE"/>
    <property type="match status" value="1"/>
</dbReference>